<dbReference type="OMA" id="SARNIDC"/>
<evidence type="ECO:0000256" key="1">
    <source>
        <dbReference type="SAM" id="MobiDB-lite"/>
    </source>
</evidence>
<accession>A0A3B5QDX5</accession>
<proteinExistence type="predicted"/>
<feature type="region of interest" description="Disordered" evidence="1">
    <location>
        <begin position="64"/>
        <end position="178"/>
    </location>
</feature>
<dbReference type="InterPro" id="IPR029526">
    <property type="entry name" value="PGBD"/>
</dbReference>
<dbReference type="Proteomes" id="UP000002852">
    <property type="component" value="Unassembled WGS sequence"/>
</dbReference>
<reference evidence="4" key="2">
    <citation type="journal article" date="2013" name="Nat. Genet.">
        <title>The genome of the platyfish, Xiphophorus maculatus, provides insights into evolutionary adaptation and several complex traits.</title>
        <authorList>
            <person name="Schartl M."/>
            <person name="Walter R.B."/>
            <person name="Shen Y."/>
            <person name="Garcia T."/>
            <person name="Catchen J."/>
            <person name="Amores A."/>
            <person name="Braasch I."/>
            <person name="Chalopin D."/>
            <person name="Volff J.N."/>
            <person name="Lesch K.P."/>
            <person name="Bisazza A."/>
            <person name="Minx P."/>
            <person name="Hillier L."/>
            <person name="Wilson R.K."/>
            <person name="Fuerstenberg S."/>
            <person name="Boore J."/>
            <person name="Searle S."/>
            <person name="Postlethwait J.H."/>
            <person name="Warren W.C."/>
        </authorList>
    </citation>
    <scope>NUCLEOTIDE SEQUENCE [LARGE SCALE GENOMIC DNA]</scope>
    <source>
        <strain evidence="4">JP 163 A</strain>
    </source>
</reference>
<dbReference type="PANTHER" id="PTHR46599:SF3">
    <property type="entry name" value="PIGGYBAC TRANSPOSABLE ELEMENT-DERIVED PROTEIN 4"/>
    <property type="match status" value="1"/>
</dbReference>
<dbReference type="STRING" id="8083.ENSXMAP00000029799"/>
<reference evidence="3" key="3">
    <citation type="submission" date="2025-08" db="UniProtKB">
        <authorList>
            <consortium name="Ensembl"/>
        </authorList>
    </citation>
    <scope>IDENTIFICATION</scope>
    <source>
        <strain evidence="3">JP 163 A</strain>
    </source>
</reference>
<sequence length="696" mass="80174">MKQASIRALRKRSLHYSTHASKPRHITTKREQRFFDLLRAELTLAKISPTAMARRKMSVEEMFRSDVEMEDSSDSWWDSDEEEEEEPDTAERLDLGDIQVKAEPSSSDGAEPPPTSHDSSSSLSGDCAGEADEEYVPTVPLRSSGRGSAPAPKRTTTTHKKARKQQKVSSSAHQQQGEDCWHTIEELDTEPGCPLFTPKKDPGPQIDSTKGWSPLSLFKLFFSAYTIREIIKNTNENAHRLLAAGKKFKWSPLTVGDFYKFLAIIIFSGLVQVPSKPDFWRTKWPYNFPFPRSCMTRDRFESILWSLHLSNIKKDEENEQKKGTPHYDRLFKLKPLYDDIRVACKAHFQPMREICIDERMVASKARIDFKQFMRDKPTRFGYKLFVLADSRTGYTWNFFIYQGKSAVVREEDLSTTSVMDLMDFGLLGKGYHLYVDNFYSSPYLFQKLASNSTAACGTIRENRVGFFKTTLNNLPRSAQKGEMRWIRKDGLLFNKWKDSKEVTVCSTFHKSFSGATVKRRVKEAGHWVVKDIPVPDSVKDYNKFMGGVDLSDALIQYYSVRNKTMKWYKTFFYHFIDISVVNSFIMFKMLAEKREEKAISQRQFREKLMEELILESKGETACPQPSTSFSAQPGAFKCPGSVPRYFGGTAEEKRRICVWCKQNGSKRKTPLYCPKCNVALCLQPDRNCFEDYHKKL</sequence>
<keyword evidence="4" id="KW-1185">Reference proteome</keyword>
<feature type="region of interest" description="Disordered" evidence="1">
    <location>
        <begin position="1"/>
        <end position="27"/>
    </location>
</feature>
<evidence type="ECO:0000313" key="3">
    <source>
        <dbReference type="Ensembl" id="ENSXMAP00000029799.1"/>
    </source>
</evidence>
<feature type="domain" description="PiggyBac transposable element-derived protein" evidence="2">
    <location>
        <begin position="213"/>
        <end position="584"/>
    </location>
</feature>
<feature type="compositionally biased region" description="Basic residues" evidence="1">
    <location>
        <begin position="156"/>
        <end position="166"/>
    </location>
</feature>
<evidence type="ECO:0000259" key="2">
    <source>
        <dbReference type="Pfam" id="PF13843"/>
    </source>
</evidence>
<dbReference type="PANTHER" id="PTHR46599">
    <property type="entry name" value="PIGGYBAC TRANSPOSABLE ELEMENT-DERIVED PROTEIN 4"/>
    <property type="match status" value="1"/>
</dbReference>
<dbReference type="GeneTree" id="ENSGT00940000163467"/>
<evidence type="ECO:0000313" key="4">
    <source>
        <dbReference type="Proteomes" id="UP000002852"/>
    </source>
</evidence>
<dbReference type="Ensembl" id="ENSXMAT00000035575.1">
    <property type="protein sequence ID" value="ENSXMAP00000029799.1"/>
    <property type="gene ID" value="ENSXMAG00000026964.1"/>
</dbReference>
<dbReference type="Pfam" id="PF13843">
    <property type="entry name" value="DDE_Tnp_1_7"/>
    <property type="match status" value="1"/>
</dbReference>
<feature type="compositionally biased region" description="Acidic residues" evidence="1">
    <location>
        <begin position="68"/>
        <end position="88"/>
    </location>
</feature>
<reference evidence="4" key="1">
    <citation type="submission" date="2012-01" db="EMBL/GenBank/DDBJ databases">
        <authorList>
            <person name="Walter R."/>
            <person name="Schartl M."/>
            <person name="Warren W."/>
        </authorList>
    </citation>
    <scope>NUCLEOTIDE SEQUENCE [LARGE SCALE GENOMIC DNA]</scope>
    <source>
        <strain evidence="4">JP 163 A</strain>
    </source>
</reference>
<dbReference type="AlphaFoldDB" id="A0A3B5QDX5"/>
<feature type="compositionally biased region" description="Polar residues" evidence="1">
    <location>
        <begin position="168"/>
        <end position="177"/>
    </location>
</feature>
<protein>
    <submittedName>
        <fullName evidence="3">Uncharacterized LOC111611568</fullName>
    </submittedName>
</protein>
<name>A0A3B5QDX5_XIPMA</name>
<reference evidence="3" key="4">
    <citation type="submission" date="2025-09" db="UniProtKB">
        <authorList>
            <consortium name="Ensembl"/>
        </authorList>
    </citation>
    <scope>IDENTIFICATION</scope>
    <source>
        <strain evidence="3">JP 163 A</strain>
    </source>
</reference>
<organism evidence="3 4">
    <name type="scientific">Xiphophorus maculatus</name>
    <name type="common">Southern platyfish</name>
    <name type="synonym">Platypoecilus maculatus</name>
    <dbReference type="NCBI Taxonomy" id="8083"/>
    <lineage>
        <taxon>Eukaryota</taxon>
        <taxon>Metazoa</taxon>
        <taxon>Chordata</taxon>
        <taxon>Craniata</taxon>
        <taxon>Vertebrata</taxon>
        <taxon>Euteleostomi</taxon>
        <taxon>Actinopterygii</taxon>
        <taxon>Neopterygii</taxon>
        <taxon>Teleostei</taxon>
        <taxon>Neoteleostei</taxon>
        <taxon>Acanthomorphata</taxon>
        <taxon>Ovalentaria</taxon>
        <taxon>Atherinomorphae</taxon>
        <taxon>Cyprinodontiformes</taxon>
        <taxon>Poeciliidae</taxon>
        <taxon>Poeciliinae</taxon>
        <taxon>Xiphophorus</taxon>
    </lineage>
</organism>
<dbReference type="InParanoid" id="A0A3B5QDX5"/>